<protein>
    <recommendedName>
        <fullName evidence="1">Methyltransferase type 11 domain-containing protein</fullName>
    </recommendedName>
</protein>
<organism evidence="2 3">
    <name type="scientific">Pseudomonas matsuisoli</name>
    <dbReference type="NCBI Taxonomy" id="1515666"/>
    <lineage>
        <taxon>Bacteria</taxon>
        <taxon>Pseudomonadati</taxon>
        <taxon>Pseudomonadota</taxon>
        <taxon>Gammaproteobacteria</taxon>
        <taxon>Pseudomonadales</taxon>
        <taxon>Pseudomonadaceae</taxon>
        <taxon>Pseudomonas</taxon>
    </lineage>
</organism>
<name>A0A917UWK9_9PSED</name>
<dbReference type="CDD" id="cd02440">
    <property type="entry name" value="AdoMet_MTases"/>
    <property type="match status" value="1"/>
</dbReference>
<dbReference type="Proteomes" id="UP000635983">
    <property type="component" value="Unassembled WGS sequence"/>
</dbReference>
<evidence type="ECO:0000313" key="2">
    <source>
        <dbReference type="EMBL" id="GGJ92154.1"/>
    </source>
</evidence>
<dbReference type="GO" id="GO:0008757">
    <property type="term" value="F:S-adenosylmethionine-dependent methyltransferase activity"/>
    <property type="evidence" value="ECO:0007669"/>
    <property type="project" value="InterPro"/>
</dbReference>
<proteinExistence type="predicted"/>
<evidence type="ECO:0000313" key="3">
    <source>
        <dbReference type="Proteomes" id="UP000635983"/>
    </source>
</evidence>
<dbReference type="EMBL" id="BMPO01000003">
    <property type="protein sequence ID" value="GGJ92154.1"/>
    <property type="molecule type" value="Genomic_DNA"/>
</dbReference>
<dbReference type="Gene3D" id="3.40.50.150">
    <property type="entry name" value="Vaccinia Virus protein VP39"/>
    <property type="match status" value="1"/>
</dbReference>
<dbReference type="InterPro" id="IPR029063">
    <property type="entry name" value="SAM-dependent_MTases_sf"/>
</dbReference>
<dbReference type="InterPro" id="IPR013216">
    <property type="entry name" value="Methyltransf_11"/>
</dbReference>
<evidence type="ECO:0000259" key="1">
    <source>
        <dbReference type="Pfam" id="PF08241"/>
    </source>
</evidence>
<dbReference type="AlphaFoldDB" id="A0A917UWK9"/>
<dbReference type="PANTHER" id="PTHR43591">
    <property type="entry name" value="METHYLTRANSFERASE"/>
    <property type="match status" value="1"/>
</dbReference>
<reference evidence="2" key="1">
    <citation type="journal article" date="2014" name="Int. J. Syst. Evol. Microbiol.">
        <title>Complete genome sequence of Corynebacterium casei LMG S-19264T (=DSM 44701T), isolated from a smear-ripened cheese.</title>
        <authorList>
            <consortium name="US DOE Joint Genome Institute (JGI-PGF)"/>
            <person name="Walter F."/>
            <person name="Albersmeier A."/>
            <person name="Kalinowski J."/>
            <person name="Ruckert C."/>
        </authorList>
    </citation>
    <scope>NUCLEOTIDE SEQUENCE</scope>
    <source>
        <strain evidence="2">JCM 30078</strain>
    </source>
</reference>
<feature type="domain" description="Methyltransferase type 11" evidence="1">
    <location>
        <begin position="45"/>
        <end position="137"/>
    </location>
</feature>
<keyword evidence="3" id="KW-1185">Reference proteome</keyword>
<dbReference type="SUPFAM" id="SSF53335">
    <property type="entry name" value="S-adenosyl-L-methionine-dependent methyltransferases"/>
    <property type="match status" value="1"/>
</dbReference>
<comment type="caution">
    <text evidence="2">The sequence shown here is derived from an EMBL/GenBank/DDBJ whole genome shotgun (WGS) entry which is preliminary data.</text>
</comment>
<dbReference type="Pfam" id="PF08241">
    <property type="entry name" value="Methyltransf_11"/>
    <property type="match status" value="1"/>
</dbReference>
<gene>
    <name evidence="2" type="ORF">GCM10009304_17440</name>
</gene>
<accession>A0A917UWK9</accession>
<dbReference type="PANTHER" id="PTHR43591:SF57">
    <property type="entry name" value="METHYLTRANSFERASE DOMAIN-CONTAINING PROTEIN-RELATED"/>
    <property type="match status" value="1"/>
</dbReference>
<sequence>MNKRMMLTIADYIGLYERMGERTTQPFALQLLDRLMPLDECTLIDIAAGTGGLARAAAERGAIVLAADINPAMVARATDRLREFPSSSAQVLDLHNLAIDDETYDIAVSHFGVLAFATWRTGLSEMLRVTRAGGRIALTMWTHHDDCSPAHLLRRVFNALYPTRELWPAGLFPSFSAKTLRQSLADAGCVDIEVEVVEADWTPLSSTDVVSECDPLFRSFPGYAALDTREAETLRASLEAAFDGYSAADGTIHLPTRAFMAIGRKPD</sequence>
<dbReference type="RefSeq" id="WP_188982802.1">
    <property type="nucleotide sequence ID" value="NZ_BMPO01000003.1"/>
</dbReference>
<reference evidence="2" key="2">
    <citation type="submission" date="2020-09" db="EMBL/GenBank/DDBJ databases">
        <authorList>
            <person name="Sun Q."/>
            <person name="Ohkuma M."/>
        </authorList>
    </citation>
    <scope>NUCLEOTIDE SEQUENCE</scope>
    <source>
        <strain evidence="2">JCM 30078</strain>
    </source>
</reference>